<proteinExistence type="predicted"/>
<organism evidence="3 4">
    <name type="scientific">Amphibalanus amphitrite</name>
    <name type="common">Striped barnacle</name>
    <name type="synonym">Balanus amphitrite</name>
    <dbReference type="NCBI Taxonomy" id="1232801"/>
    <lineage>
        <taxon>Eukaryota</taxon>
        <taxon>Metazoa</taxon>
        <taxon>Ecdysozoa</taxon>
        <taxon>Arthropoda</taxon>
        <taxon>Crustacea</taxon>
        <taxon>Multicrustacea</taxon>
        <taxon>Cirripedia</taxon>
        <taxon>Thoracica</taxon>
        <taxon>Thoracicalcarea</taxon>
        <taxon>Balanomorpha</taxon>
        <taxon>Balanoidea</taxon>
        <taxon>Balanidae</taxon>
        <taxon>Amphibalaninae</taxon>
        <taxon>Amphibalanus</taxon>
    </lineage>
</organism>
<reference evidence="3 4" key="1">
    <citation type="submission" date="2019-07" db="EMBL/GenBank/DDBJ databases">
        <title>Draft genome assembly of a fouling barnacle, Amphibalanus amphitrite (Darwin, 1854): The first reference genome for Thecostraca.</title>
        <authorList>
            <person name="Kim W."/>
        </authorList>
    </citation>
    <scope>NUCLEOTIDE SEQUENCE [LARGE SCALE GENOMIC DNA]</scope>
    <source>
        <strain evidence="3">SNU_AA5</strain>
        <tissue evidence="3">Soma without cirri and trophi</tissue>
    </source>
</reference>
<dbReference type="AlphaFoldDB" id="A0A6A4WFI1"/>
<feature type="compositionally biased region" description="Low complexity" evidence="2">
    <location>
        <begin position="185"/>
        <end position="217"/>
    </location>
</feature>
<evidence type="ECO:0000256" key="1">
    <source>
        <dbReference type="SAM" id="Coils"/>
    </source>
</evidence>
<evidence type="ECO:0000256" key="2">
    <source>
        <dbReference type="SAM" id="MobiDB-lite"/>
    </source>
</evidence>
<keyword evidence="4" id="KW-1185">Reference proteome</keyword>
<sequence>MSELSELRLTGAEAGEDGTDPSSERLSVSDLVRSYDDSHSSDGQKRDRSESGDAAPANKRGARDRDGVPARSPLTAKDRTVKETMEIAFDDLETRLTRSLQRDLYEFRTSLSEEIERLCDRVKDLERQDRDCTIAQLSDDLQQSREQVAALQARAEDAEINSRLPCLVLSGAAMAPRNSARLEPHPAAASGGAHFAAPADPARGPAGVTSQPAGQPAAEERAEGAPGSAGSGRGRRDGSWEENINALVIDTLNRNMPGLNISEDQIDRAHRLPGPNNRVIVRFVRSGQGSARDRVWTRRLELRGRELFISESLTRLRSLIFRSLLAAKREKRIYTVFSRGGQVLFKDKQHGVSTRVDSLDKVRELGFTVLER</sequence>
<feature type="region of interest" description="Disordered" evidence="2">
    <location>
        <begin position="182"/>
        <end position="238"/>
    </location>
</feature>
<dbReference type="Proteomes" id="UP000440578">
    <property type="component" value="Unassembled WGS sequence"/>
</dbReference>
<protein>
    <submittedName>
        <fullName evidence="3">Uncharacterized protein</fullName>
    </submittedName>
</protein>
<name>A0A6A4WFI1_AMPAM</name>
<dbReference type="OrthoDB" id="5971624at2759"/>
<feature type="coiled-coil region" evidence="1">
    <location>
        <begin position="108"/>
        <end position="161"/>
    </location>
</feature>
<feature type="region of interest" description="Disordered" evidence="2">
    <location>
        <begin position="1"/>
        <end position="81"/>
    </location>
</feature>
<evidence type="ECO:0000313" key="4">
    <source>
        <dbReference type="Proteomes" id="UP000440578"/>
    </source>
</evidence>
<accession>A0A6A4WFI1</accession>
<comment type="caution">
    <text evidence="3">The sequence shown here is derived from an EMBL/GenBank/DDBJ whole genome shotgun (WGS) entry which is preliminary data.</text>
</comment>
<keyword evidence="1" id="KW-0175">Coiled coil</keyword>
<evidence type="ECO:0000313" key="3">
    <source>
        <dbReference type="EMBL" id="KAF0303969.1"/>
    </source>
</evidence>
<gene>
    <name evidence="3" type="ORF">FJT64_024103</name>
</gene>
<dbReference type="EMBL" id="VIIS01000898">
    <property type="protein sequence ID" value="KAF0303969.1"/>
    <property type="molecule type" value="Genomic_DNA"/>
</dbReference>
<feature type="compositionally biased region" description="Basic and acidic residues" evidence="2">
    <location>
        <begin position="33"/>
        <end position="51"/>
    </location>
</feature>